<reference evidence="2" key="1">
    <citation type="submission" date="2022-08" db="EMBL/GenBank/DDBJ databases">
        <authorList>
            <person name="Deng Y."/>
            <person name="Han X.-F."/>
            <person name="Zhang Y.-Q."/>
        </authorList>
    </citation>
    <scope>NUCLEOTIDE SEQUENCE</scope>
    <source>
        <strain evidence="2">CPCC 203386</strain>
    </source>
</reference>
<keyword evidence="1" id="KW-1133">Transmembrane helix</keyword>
<dbReference type="Proteomes" id="UP001165586">
    <property type="component" value="Unassembled WGS sequence"/>
</dbReference>
<dbReference type="EMBL" id="JANLCJ010000001">
    <property type="protein sequence ID" value="MCS5732309.1"/>
    <property type="molecule type" value="Genomic_DNA"/>
</dbReference>
<evidence type="ECO:0000313" key="2">
    <source>
        <dbReference type="EMBL" id="MCS5732309.1"/>
    </source>
</evidence>
<organism evidence="2 3">
    <name type="scientific">Herbiconiux daphne</name>
    <dbReference type="NCBI Taxonomy" id="2970914"/>
    <lineage>
        <taxon>Bacteria</taxon>
        <taxon>Bacillati</taxon>
        <taxon>Actinomycetota</taxon>
        <taxon>Actinomycetes</taxon>
        <taxon>Micrococcales</taxon>
        <taxon>Microbacteriaceae</taxon>
        <taxon>Herbiconiux</taxon>
    </lineage>
</organism>
<dbReference type="RefSeq" id="WP_259536886.1">
    <property type="nucleotide sequence ID" value="NZ_JANLCJ010000001.1"/>
</dbReference>
<keyword evidence="1" id="KW-0472">Membrane</keyword>
<proteinExistence type="predicted"/>
<evidence type="ECO:0000256" key="1">
    <source>
        <dbReference type="SAM" id="Phobius"/>
    </source>
</evidence>
<comment type="caution">
    <text evidence="2">The sequence shown here is derived from an EMBL/GenBank/DDBJ whole genome shotgun (WGS) entry which is preliminary data.</text>
</comment>
<name>A0ABT2GWG5_9MICO</name>
<sequence length="78" mass="8136">MGGPARGGPLARMFPVPLGATKQRGWIQLALVTVVIVAFAVVLLTGHVSGGLWITVAFVLALSIGIVISSIRLIRHGH</sequence>
<protein>
    <submittedName>
        <fullName evidence="2">Uncharacterized protein</fullName>
    </submittedName>
</protein>
<evidence type="ECO:0000313" key="3">
    <source>
        <dbReference type="Proteomes" id="UP001165586"/>
    </source>
</evidence>
<gene>
    <name evidence="2" type="ORF">N1032_00935</name>
</gene>
<keyword evidence="3" id="KW-1185">Reference proteome</keyword>
<keyword evidence="1" id="KW-0812">Transmembrane</keyword>
<feature type="transmembrane region" description="Helical" evidence="1">
    <location>
        <begin position="26"/>
        <end position="46"/>
    </location>
</feature>
<feature type="transmembrane region" description="Helical" evidence="1">
    <location>
        <begin position="52"/>
        <end position="74"/>
    </location>
</feature>
<accession>A0ABT2GWG5</accession>